<comment type="caution">
    <text evidence="1">The sequence shown here is derived from an EMBL/GenBank/DDBJ whole genome shotgun (WGS) entry which is preliminary data.</text>
</comment>
<accession>A0ABW3LT05</accession>
<dbReference type="Pfam" id="PF01904">
    <property type="entry name" value="DUF72"/>
    <property type="match status" value="1"/>
</dbReference>
<reference evidence="2" key="1">
    <citation type="journal article" date="2019" name="Int. J. Syst. Evol. Microbiol.">
        <title>The Global Catalogue of Microorganisms (GCM) 10K type strain sequencing project: providing services to taxonomists for standard genome sequencing and annotation.</title>
        <authorList>
            <consortium name="The Broad Institute Genomics Platform"/>
            <consortium name="The Broad Institute Genome Sequencing Center for Infectious Disease"/>
            <person name="Wu L."/>
            <person name="Ma J."/>
        </authorList>
    </citation>
    <scope>NUCLEOTIDE SEQUENCE [LARGE SCALE GENOMIC DNA]</scope>
    <source>
        <strain evidence="2">CCUG 55854</strain>
    </source>
</reference>
<dbReference type="InterPro" id="IPR036520">
    <property type="entry name" value="UPF0759_sf"/>
</dbReference>
<dbReference type="PANTHER" id="PTHR30348">
    <property type="entry name" value="UNCHARACTERIZED PROTEIN YECE"/>
    <property type="match status" value="1"/>
</dbReference>
<dbReference type="SUPFAM" id="SSF117396">
    <property type="entry name" value="TM1631-like"/>
    <property type="match status" value="1"/>
</dbReference>
<evidence type="ECO:0000313" key="1">
    <source>
        <dbReference type="EMBL" id="MFD1040777.1"/>
    </source>
</evidence>
<protein>
    <submittedName>
        <fullName evidence="1">DUF72 domain-containing protein</fullName>
    </submittedName>
</protein>
<dbReference type="PANTHER" id="PTHR30348:SF14">
    <property type="entry name" value="BLR8050 PROTEIN"/>
    <property type="match status" value="1"/>
</dbReference>
<dbReference type="RefSeq" id="WP_238394285.1">
    <property type="nucleotide sequence ID" value="NZ_JBHTKN010000001.1"/>
</dbReference>
<dbReference type="Gene3D" id="3.20.20.410">
    <property type="entry name" value="Protein of unknown function UPF0759"/>
    <property type="match status" value="1"/>
</dbReference>
<keyword evidence="2" id="KW-1185">Reference proteome</keyword>
<name>A0ABW3LT05_9GAMM</name>
<dbReference type="InterPro" id="IPR002763">
    <property type="entry name" value="DUF72"/>
</dbReference>
<dbReference type="EMBL" id="JBHTKN010000001">
    <property type="protein sequence ID" value="MFD1040777.1"/>
    <property type="molecule type" value="Genomic_DNA"/>
</dbReference>
<evidence type="ECO:0000313" key="2">
    <source>
        <dbReference type="Proteomes" id="UP001597033"/>
    </source>
</evidence>
<gene>
    <name evidence="1" type="ORF">ACFQ2N_00245</name>
</gene>
<dbReference type="Proteomes" id="UP001597033">
    <property type="component" value="Unassembled WGS sequence"/>
</dbReference>
<proteinExistence type="predicted"/>
<organism evidence="1 2">
    <name type="scientific">Pseudoxanthomonas kaohsiungensis</name>
    <dbReference type="NCBI Taxonomy" id="283923"/>
    <lineage>
        <taxon>Bacteria</taxon>
        <taxon>Pseudomonadati</taxon>
        <taxon>Pseudomonadota</taxon>
        <taxon>Gammaproteobacteria</taxon>
        <taxon>Lysobacterales</taxon>
        <taxon>Lysobacteraceae</taxon>
        <taxon>Pseudoxanthomonas</taxon>
    </lineage>
</organism>
<sequence>MRKVVVGCAGWSIPGRYRDLFADGDSVLARYASRFPIVEINSSFYRPHQQATYARWAGSVPRGFRFSVKMPRLISHELALRGCGPALDAFLAQASGLGARLGGYLLQLPPSHVLDPRAASVFFRMFRHRSDAPLVCEPRHASWFSPRASALLARYGVGRVNADPAVGPSSDQADEAGAHVESIWPYWRLHGSPRMYYSDYPDTRLRQLATRLAALRDAGMPAWVVFDNTAHGFATANAARLQELLSR</sequence>